<keyword evidence="7 9" id="KW-0012">Acyltransferase</keyword>
<accession>A0ABW5R5I7</accession>
<evidence type="ECO:0000256" key="6">
    <source>
        <dbReference type="ARBA" id="ARBA00022679"/>
    </source>
</evidence>
<keyword evidence="12" id="KW-1185">Reference proteome</keyword>
<keyword evidence="6 9" id="KW-0808">Transferase</keyword>
<feature type="domain" description="N-acetyltransferase" evidence="10">
    <location>
        <begin position="6"/>
        <end position="165"/>
    </location>
</feature>
<dbReference type="PROSITE" id="PS51186">
    <property type="entry name" value="GNAT"/>
    <property type="match status" value="1"/>
</dbReference>
<dbReference type="Gene3D" id="3.40.630.30">
    <property type="match status" value="1"/>
</dbReference>
<dbReference type="EMBL" id="JBHUMM010000001">
    <property type="protein sequence ID" value="MFD2670011.1"/>
    <property type="molecule type" value="Genomic_DNA"/>
</dbReference>
<evidence type="ECO:0000256" key="4">
    <source>
        <dbReference type="ARBA" id="ARBA00012355"/>
    </source>
</evidence>
<comment type="similarity">
    <text evidence="3 9">Belongs to the acetyltransferase family. EctA subfamily.</text>
</comment>
<evidence type="ECO:0000313" key="12">
    <source>
        <dbReference type="Proteomes" id="UP001597497"/>
    </source>
</evidence>
<evidence type="ECO:0000256" key="9">
    <source>
        <dbReference type="RuleBase" id="RU365045"/>
    </source>
</evidence>
<dbReference type="NCBIfam" id="TIGR02406">
    <property type="entry name" value="ectoine_EctA"/>
    <property type="match status" value="1"/>
</dbReference>
<gene>
    <name evidence="9 11" type="primary">ectA</name>
    <name evidence="11" type="ORF">ACFSUC_00140</name>
</gene>
<name>A0ABW5R5I7_9BACL</name>
<dbReference type="EC" id="2.3.1.178" evidence="4 9"/>
<proteinExistence type="inferred from homology"/>
<evidence type="ECO:0000256" key="1">
    <source>
        <dbReference type="ARBA" id="ARBA00003741"/>
    </source>
</evidence>
<dbReference type="RefSeq" id="WP_379927362.1">
    <property type="nucleotide sequence ID" value="NZ_JBHUMM010000001.1"/>
</dbReference>
<dbReference type="SUPFAM" id="SSF55729">
    <property type="entry name" value="Acyl-CoA N-acyltransferases (Nat)"/>
    <property type="match status" value="1"/>
</dbReference>
<reference evidence="12" key="1">
    <citation type="journal article" date="2019" name="Int. J. Syst. Evol. Microbiol.">
        <title>The Global Catalogue of Microorganisms (GCM) 10K type strain sequencing project: providing services to taxonomists for standard genome sequencing and annotation.</title>
        <authorList>
            <consortium name="The Broad Institute Genomics Platform"/>
            <consortium name="The Broad Institute Genome Sequencing Center for Infectious Disease"/>
            <person name="Wu L."/>
            <person name="Ma J."/>
        </authorList>
    </citation>
    <scope>NUCLEOTIDE SEQUENCE [LARGE SCALE GENOMIC DNA]</scope>
    <source>
        <strain evidence="12">KCTC 33676</strain>
    </source>
</reference>
<dbReference type="InterPro" id="IPR012772">
    <property type="entry name" value="Ectoine_EctA"/>
</dbReference>
<evidence type="ECO:0000259" key="10">
    <source>
        <dbReference type="PROSITE" id="PS51186"/>
    </source>
</evidence>
<sequence>MSHSDIQFRAPRAEDGAKIWGLVKETGVLDVNSPYSYMMLGEFFSDTCAVAEVDGEVAGFVSGFIPPEKEDTLFVWQIAVDNKQQGKGIATSLIEEVVNRPDHHNLQYVEATISPSNQPSTRLFHRLSRQWNTEIQTESCFPADYFPEGQQHEEENMYRVGPISK</sequence>
<comment type="pathway">
    <text evidence="2 9">Amine and polyamine biosynthesis; ectoine biosynthesis; L-ectoine from L-aspartate 4-semialdehyde: step 2/3.</text>
</comment>
<dbReference type="CDD" id="cd04301">
    <property type="entry name" value="NAT_SF"/>
    <property type="match status" value="1"/>
</dbReference>
<evidence type="ECO:0000256" key="5">
    <source>
        <dbReference type="ARBA" id="ARBA00017935"/>
    </source>
</evidence>
<dbReference type="InterPro" id="IPR016181">
    <property type="entry name" value="Acyl_CoA_acyltransferase"/>
</dbReference>
<evidence type="ECO:0000256" key="3">
    <source>
        <dbReference type="ARBA" id="ARBA00010712"/>
    </source>
</evidence>
<comment type="function">
    <text evidence="1 9">Catalyzes the acetylation of L-2,4-diaminobutyrate (DABA) to gamma-N-acetyl-alpha,gamma-diaminobutyric acid (ADABA) with acetyl coenzyme A.</text>
</comment>
<dbReference type="Proteomes" id="UP001597497">
    <property type="component" value="Unassembled WGS sequence"/>
</dbReference>
<protein>
    <recommendedName>
        <fullName evidence="5 9">L-2,4-diaminobutyric acid acetyltransferase</fullName>
        <shortName evidence="9">DABA acetyltransferase</shortName>
        <ecNumber evidence="4 9">2.3.1.178</ecNumber>
    </recommendedName>
</protein>
<dbReference type="InterPro" id="IPR000182">
    <property type="entry name" value="GNAT_dom"/>
</dbReference>
<evidence type="ECO:0000313" key="11">
    <source>
        <dbReference type="EMBL" id="MFD2670011.1"/>
    </source>
</evidence>
<dbReference type="Pfam" id="PF00583">
    <property type="entry name" value="Acetyltransf_1"/>
    <property type="match status" value="1"/>
</dbReference>
<evidence type="ECO:0000256" key="7">
    <source>
        <dbReference type="ARBA" id="ARBA00023315"/>
    </source>
</evidence>
<dbReference type="GO" id="GO:0033816">
    <property type="term" value="F:diaminobutyrate acetyltransferase activity"/>
    <property type="evidence" value="ECO:0007669"/>
    <property type="project" value="UniProtKB-EC"/>
</dbReference>
<comment type="caution">
    <text evidence="11">The sequence shown here is derived from an EMBL/GenBank/DDBJ whole genome shotgun (WGS) entry which is preliminary data.</text>
</comment>
<organism evidence="11 12">
    <name type="scientific">Marinicrinis sediminis</name>
    <dbReference type="NCBI Taxonomy" id="1652465"/>
    <lineage>
        <taxon>Bacteria</taxon>
        <taxon>Bacillati</taxon>
        <taxon>Bacillota</taxon>
        <taxon>Bacilli</taxon>
        <taxon>Bacillales</taxon>
        <taxon>Paenibacillaceae</taxon>
    </lineage>
</organism>
<comment type="catalytic activity">
    <reaction evidence="8 9">
        <text>L-2,4-diaminobutanoate + acetyl-CoA = (2S)-4-acetamido-2-aminobutanoate + CoA + H(+)</text>
        <dbReference type="Rhea" id="RHEA:16901"/>
        <dbReference type="ChEBI" id="CHEBI:15378"/>
        <dbReference type="ChEBI" id="CHEBI:57287"/>
        <dbReference type="ChEBI" id="CHEBI:57288"/>
        <dbReference type="ChEBI" id="CHEBI:58761"/>
        <dbReference type="ChEBI" id="CHEBI:58929"/>
        <dbReference type="EC" id="2.3.1.178"/>
    </reaction>
</comment>
<evidence type="ECO:0000256" key="8">
    <source>
        <dbReference type="ARBA" id="ARBA00048924"/>
    </source>
</evidence>
<evidence type="ECO:0000256" key="2">
    <source>
        <dbReference type="ARBA" id="ARBA00004978"/>
    </source>
</evidence>